<dbReference type="AlphaFoldDB" id="A0A1G8WDG0"/>
<name>A0A1G8WDG0_9BACI</name>
<organism evidence="1 2">
    <name type="scientific">Salimicrobium halophilum</name>
    <dbReference type="NCBI Taxonomy" id="86666"/>
    <lineage>
        <taxon>Bacteria</taxon>
        <taxon>Bacillati</taxon>
        <taxon>Bacillota</taxon>
        <taxon>Bacilli</taxon>
        <taxon>Bacillales</taxon>
        <taxon>Bacillaceae</taxon>
        <taxon>Salimicrobium</taxon>
    </lineage>
</organism>
<dbReference type="Pfam" id="PF20765">
    <property type="entry name" value="Phage_tail_terminator_8"/>
    <property type="match status" value="1"/>
</dbReference>
<dbReference type="OrthoDB" id="2063617at2"/>
<evidence type="ECO:0000313" key="1">
    <source>
        <dbReference type="EMBL" id="SDJ76263.1"/>
    </source>
</evidence>
<dbReference type="STRING" id="86666.SAMN04490247_3131"/>
<reference evidence="2" key="1">
    <citation type="submission" date="2016-10" db="EMBL/GenBank/DDBJ databases">
        <authorList>
            <person name="Varghese N."/>
            <person name="Submissions S."/>
        </authorList>
    </citation>
    <scope>NUCLEOTIDE SEQUENCE [LARGE SCALE GENOMIC DNA]</scope>
    <source>
        <strain evidence="2">DSM 4771</strain>
    </source>
</reference>
<evidence type="ECO:0000313" key="2">
    <source>
        <dbReference type="Proteomes" id="UP000199225"/>
    </source>
</evidence>
<dbReference type="InterPro" id="IPR049254">
    <property type="entry name" value="Phage_tail_terminator"/>
</dbReference>
<keyword evidence="2" id="KW-1185">Reference proteome</keyword>
<dbReference type="Proteomes" id="UP000199225">
    <property type="component" value="Unassembled WGS sequence"/>
</dbReference>
<proteinExistence type="predicted"/>
<dbReference type="RefSeq" id="WP_093194783.1">
    <property type="nucleotide sequence ID" value="NZ_FNEV01000015.1"/>
</dbReference>
<sequence length="165" mass="19226">MTVTMNNVKQAIFKKLAENIPGITLYGEKVPDNFKRPSFFLYFVPVDTDHSNRYFYATSVLVKLDYYSESEKNSNQENWEMGDTLTRLFHKGLTVNGEHIAITETRGEVVEDEYVFTIPLTYHNGIEMAEALDDEGNTHYYEEDPALDYTEGNVKVMRELEWEEE</sequence>
<gene>
    <name evidence="1" type="ORF">SAMN04490247_3131</name>
</gene>
<accession>A0A1G8WDG0</accession>
<dbReference type="EMBL" id="FNEV01000015">
    <property type="protein sequence ID" value="SDJ76263.1"/>
    <property type="molecule type" value="Genomic_DNA"/>
</dbReference>
<protein>
    <recommendedName>
        <fullName evidence="3">Phage protein</fullName>
    </recommendedName>
</protein>
<evidence type="ECO:0008006" key="3">
    <source>
        <dbReference type="Google" id="ProtNLM"/>
    </source>
</evidence>